<evidence type="ECO:0000259" key="1">
    <source>
        <dbReference type="Pfam" id="PF07734"/>
    </source>
</evidence>
<keyword evidence="3" id="KW-1185">Reference proteome</keyword>
<protein>
    <recommendedName>
        <fullName evidence="1">F-box associated beta-propeller type 1 domain-containing protein</fullName>
    </recommendedName>
</protein>
<organism evidence="2 3">
    <name type="scientific">Prunus persica</name>
    <name type="common">Peach</name>
    <name type="synonym">Amygdalus persica</name>
    <dbReference type="NCBI Taxonomy" id="3760"/>
    <lineage>
        <taxon>Eukaryota</taxon>
        <taxon>Viridiplantae</taxon>
        <taxon>Streptophyta</taxon>
        <taxon>Embryophyta</taxon>
        <taxon>Tracheophyta</taxon>
        <taxon>Spermatophyta</taxon>
        <taxon>Magnoliopsida</taxon>
        <taxon>eudicotyledons</taxon>
        <taxon>Gunneridae</taxon>
        <taxon>Pentapetalae</taxon>
        <taxon>rosids</taxon>
        <taxon>fabids</taxon>
        <taxon>Rosales</taxon>
        <taxon>Rosaceae</taxon>
        <taxon>Amygdaloideae</taxon>
        <taxon>Amygdaleae</taxon>
        <taxon>Prunus</taxon>
    </lineage>
</organism>
<dbReference type="EMBL" id="CM007656">
    <property type="protein sequence ID" value="ONI02682.1"/>
    <property type="molecule type" value="Genomic_DNA"/>
</dbReference>
<gene>
    <name evidence="2" type="ORF">PRUPE_6G214500</name>
</gene>
<dbReference type="Gramene" id="ONI02682">
    <property type="protein sequence ID" value="ONI02682"/>
    <property type="gene ID" value="PRUPE_6G214500"/>
</dbReference>
<dbReference type="eggNOG" id="ENOG502QS4I">
    <property type="taxonomic scope" value="Eukaryota"/>
</dbReference>
<sequence length="201" mass="23587">MVSPHGALLNEALHWFYNPRQNEQCICAFDLAKEEFRVMPLPVLSEADKFDLRFQYLGVLEGCLSLSGWKSQGSIEIWVMKEYGLRESWNHLFKFDIVCYVPVLVSKSGNIVVKQIWSNDMAVIKIGENGKVVFWDYRCMNGHGRYETRDVIEYDETLLWVNHYEGLERQGKILKPQHVQGTDEVRKMKMKRVWKKKSNPI</sequence>
<reference evidence="2 3" key="1">
    <citation type="journal article" date="2013" name="Nat. Genet.">
        <title>The high-quality draft genome of peach (Prunus persica) identifies unique patterns of genetic diversity, domestication and genome evolution.</title>
        <authorList>
            <consortium name="International Peach Genome Initiative"/>
            <person name="Verde I."/>
            <person name="Abbott A.G."/>
            <person name="Scalabrin S."/>
            <person name="Jung S."/>
            <person name="Shu S."/>
            <person name="Marroni F."/>
            <person name="Zhebentyayeva T."/>
            <person name="Dettori M.T."/>
            <person name="Grimwood J."/>
            <person name="Cattonaro F."/>
            <person name="Zuccolo A."/>
            <person name="Rossini L."/>
            <person name="Jenkins J."/>
            <person name="Vendramin E."/>
            <person name="Meisel L.A."/>
            <person name="Decroocq V."/>
            <person name="Sosinski B."/>
            <person name="Prochnik S."/>
            <person name="Mitros T."/>
            <person name="Policriti A."/>
            <person name="Cipriani G."/>
            <person name="Dondini L."/>
            <person name="Ficklin S."/>
            <person name="Goodstein D.M."/>
            <person name="Xuan P."/>
            <person name="Del Fabbro C."/>
            <person name="Aramini V."/>
            <person name="Copetti D."/>
            <person name="Gonzalez S."/>
            <person name="Horner D.S."/>
            <person name="Falchi R."/>
            <person name="Lucas S."/>
            <person name="Mica E."/>
            <person name="Maldonado J."/>
            <person name="Lazzari B."/>
            <person name="Bielenberg D."/>
            <person name="Pirona R."/>
            <person name="Miculan M."/>
            <person name="Barakat A."/>
            <person name="Testolin R."/>
            <person name="Stella A."/>
            <person name="Tartarini S."/>
            <person name="Tonutti P."/>
            <person name="Arus P."/>
            <person name="Orellana A."/>
            <person name="Wells C."/>
            <person name="Main D."/>
            <person name="Vizzotto G."/>
            <person name="Silva H."/>
            <person name="Salamini F."/>
            <person name="Schmutz J."/>
            <person name="Morgante M."/>
            <person name="Rokhsar D.S."/>
        </authorList>
    </citation>
    <scope>NUCLEOTIDE SEQUENCE [LARGE SCALE GENOMIC DNA]</scope>
    <source>
        <strain evidence="3">cv. Nemared</strain>
    </source>
</reference>
<dbReference type="InterPro" id="IPR006527">
    <property type="entry name" value="F-box-assoc_dom_typ1"/>
</dbReference>
<dbReference type="Proteomes" id="UP000006882">
    <property type="component" value="Chromosome G6"/>
</dbReference>
<name>A0A251NTM4_PRUPE</name>
<dbReference type="Pfam" id="PF07734">
    <property type="entry name" value="FBA_1"/>
    <property type="match status" value="1"/>
</dbReference>
<evidence type="ECO:0000313" key="2">
    <source>
        <dbReference type="EMBL" id="ONI02682.1"/>
    </source>
</evidence>
<feature type="domain" description="F-box associated beta-propeller type 1" evidence="1">
    <location>
        <begin position="4"/>
        <end position="115"/>
    </location>
</feature>
<dbReference type="AlphaFoldDB" id="A0A251NTM4"/>
<proteinExistence type="predicted"/>
<accession>A0A251NTM4</accession>
<evidence type="ECO:0000313" key="3">
    <source>
        <dbReference type="Proteomes" id="UP000006882"/>
    </source>
</evidence>